<dbReference type="EMBL" id="VWNA01000001">
    <property type="protein sequence ID" value="MQT12118.1"/>
    <property type="molecule type" value="Genomic_DNA"/>
</dbReference>
<dbReference type="CDD" id="cd06558">
    <property type="entry name" value="crotonase-like"/>
    <property type="match status" value="1"/>
</dbReference>
<evidence type="ECO:0000259" key="4">
    <source>
        <dbReference type="Pfam" id="PF16113"/>
    </source>
</evidence>
<dbReference type="PANTHER" id="PTHR43176">
    <property type="entry name" value="3-HYDROXYISOBUTYRYL-COA HYDROLASE-RELATED"/>
    <property type="match status" value="1"/>
</dbReference>
<keyword evidence="3" id="KW-0378">Hydrolase</keyword>
<accession>A0A6A7Y0V4</accession>
<organism evidence="5 6">
    <name type="scientific">Segnochrobactrum spirostomi</name>
    <dbReference type="NCBI Taxonomy" id="2608987"/>
    <lineage>
        <taxon>Bacteria</taxon>
        <taxon>Pseudomonadati</taxon>
        <taxon>Pseudomonadota</taxon>
        <taxon>Alphaproteobacteria</taxon>
        <taxon>Hyphomicrobiales</taxon>
        <taxon>Segnochrobactraceae</taxon>
        <taxon>Segnochrobactrum</taxon>
    </lineage>
</organism>
<keyword evidence="6" id="KW-1185">Reference proteome</keyword>
<dbReference type="InterPro" id="IPR032259">
    <property type="entry name" value="HIBYL-CoA-H"/>
</dbReference>
<comment type="catalytic activity">
    <reaction evidence="1">
        <text>3-hydroxy-2-methylpropanoyl-CoA + H2O = 3-hydroxy-2-methylpropanoate + CoA + H(+)</text>
        <dbReference type="Rhea" id="RHEA:20888"/>
        <dbReference type="ChEBI" id="CHEBI:11805"/>
        <dbReference type="ChEBI" id="CHEBI:15377"/>
        <dbReference type="ChEBI" id="CHEBI:15378"/>
        <dbReference type="ChEBI" id="CHEBI:57287"/>
        <dbReference type="ChEBI" id="CHEBI:57340"/>
        <dbReference type="EC" id="3.1.2.4"/>
    </reaction>
</comment>
<comment type="caution">
    <text evidence="5">The sequence shown here is derived from an EMBL/GenBank/DDBJ whole genome shotgun (WGS) entry which is preliminary data.</text>
</comment>
<dbReference type="InterPro" id="IPR045004">
    <property type="entry name" value="ECH_dom"/>
</dbReference>
<evidence type="ECO:0000256" key="2">
    <source>
        <dbReference type="ARBA" id="ARBA00011915"/>
    </source>
</evidence>
<dbReference type="InterPro" id="IPR029045">
    <property type="entry name" value="ClpP/crotonase-like_dom_sf"/>
</dbReference>
<dbReference type="RefSeq" id="WP_153479433.1">
    <property type="nucleotide sequence ID" value="NZ_VWNA01000001.1"/>
</dbReference>
<proteinExistence type="predicted"/>
<feature type="domain" description="Enoyl-CoA hydratase/isomerase" evidence="4">
    <location>
        <begin position="14"/>
        <end position="336"/>
    </location>
</feature>
<name>A0A6A7Y0V4_9HYPH</name>
<dbReference type="Gene3D" id="3.90.226.10">
    <property type="entry name" value="2-enoyl-CoA Hydratase, Chain A, domain 1"/>
    <property type="match status" value="1"/>
</dbReference>
<keyword evidence="5" id="KW-0413">Isomerase</keyword>
<dbReference type="SUPFAM" id="SSF52096">
    <property type="entry name" value="ClpP/crotonase"/>
    <property type="match status" value="1"/>
</dbReference>
<dbReference type="GO" id="GO:0006574">
    <property type="term" value="P:L-valine catabolic process"/>
    <property type="evidence" value="ECO:0007669"/>
    <property type="project" value="TreeGrafter"/>
</dbReference>
<protein>
    <recommendedName>
        <fullName evidence="2">3-hydroxyisobutyryl-CoA hydrolase</fullName>
        <ecNumber evidence="2">3.1.2.4</ecNumber>
    </recommendedName>
</protein>
<dbReference type="EC" id="3.1.2.4" evidence="2"/>
<sequence length="347" mass="36883">MNDEVRFERQGATGTIWLDRPKALNALTHAMVRAMDATLSAWAADPGVARVIIRSTSEKAFCAGGDVRAVRALGPGPHPDQVAFFSDEYRLNARIKHFPKPFIALVDGICMGGGVGISAHGSHRVATEKFVFAMPEVAIGFFPDVGGGHVLSRMPSRVGFYCGLTGGRLGLADALWAGLVTHAVRTADLPEIADALTAGAPIEATLAAAAFVPEPGPIAARAAAIDRLFAAESVAGCLALLDAEVGDHADFARETAETIRARSPTSLCVTFEDLRRQGSLDFDDGIRLDHRIAWRILADHDFFEGVRAVLVDRDNAPRWQPAALADVDPVEIEAHFAVPPGGDLALP</sequence>
<reference evidence="5 6" key="1">
    <citation type="submission" date="2019-09" db="EMBL/GenBank/DDBJ databases">
        <title>Segnochrobactrum spirostomi gen. nov., sp. nov., isolated from the ciliate Spirostomum cf. yagiui and description of a novel family, Segnochrobactraceae fam. nov. within the order Rhizobiales of the class Alphaproteobacteria.</title>
        <authorList>
            <person name="Akter S."/>
            <person name="Shazib S.U.A."/>
            <person name="Shin M.K."/>
        </authorList>
    </citation>
    <scope>NUCLEOTIDE SEQUENCE [LARGE SCALE GENOMIC DNA]</scope>
    <source>
        <strain evidence="5 6">Sp-1</strain>
    </source>
</reference>
<dbReference type="Pfam" id="PF16113">
    <property type="entry name" value="ECH_2"/>
    <property type="match status" value="1"/>
</dbReference>
<dbReference type="Proteomes" id="UP000332515">
    <property type="component" value="Unassembled WGS sequence"/>
</dbReference>
<dbReference type="GO" id="GO:0016853">
    <property type="term" value="F:isomerase activity"/>
    <property type="evidence" value="ECO:0007669"/>
    <property type="project" value="UniProtKB-KW"/>
</dbReference>
<evidence type="ECO:0000256" key="3">
    <source>
        <dbReference type="ARBA" id="ARBA00022801"/>
    </source>
</evidence>
<dbReference type="PANTHER" id="PTHR43176:SF3">
    <property type="entry name" value="3-HYDROXYISOBUTYRYL-COA HYDROLASE, MITOCHONDRIAL"/>
    <property type="match status" value="1"/>
</dbReference>
<gene>
    <name evidence="5" type="ORF">F0357_05450</name>
</gene>
<evidence type="ECO:0000256" key="1">
    <source>
        <dbReference type="ARBA" id="ARBA00001709"/>
    </source>
</evidence>
<evidence type="ECO:0000313" key="6">
    <source>
        <dbReference type="Proteomes" id="UP000332515"/>
    </source>
</evidence>
<dbReference type="NCBIfam" id="NF004127">
    <property type="entry name" value="PRK05617.1"/>
    <property type="match status" value="1"/>
</dbReference>
<dbReference type="GO" id="GO:0003860">
    <property type="term" value="F:3-hydroxyisobutyryl-CoA hydrolase activity"/>
    <property type="evidence" value="ECO:0007669"/>
    <property type="project" value="UniProtKB-EC"/>
</dbReference>
<dbReference type="AlphaFoldDB" id="A0A6A7Y0V4"/>
<evidence type="ECO:0000313" key="5">
    <source>
        <dbReference type="EMBL" id="MQT12118.1"/>
    </source>
</evidence>